<dbReference type="Proteomes" id="UP000742631">
    <property type="component" value="Unassembled WGS sequence"/>
</dbReference>
<protein>
    <submittedName>
        <fullName evidence="2">Uncharacterized protein</fullName>
    </submittedName>
</protein>
<feature type="region of interest" description="Disordered" evidence="1">
    <location>
        <begin position="1"/>
        <end position="22"/>
    </location>
</feature>
<dbReference type="AlphaFoldDB" id="A0A921E658"/>
<organism evidence="2 3">
    <name type="scientific">Methylorubrum populi</name>
    <dbReference type="NCBI Taxonomy" id="223967"/>
    <lineage>
        <taxon>Bacteria</taxon>
        <taxon>Pseudomonadati</taxon>
        <taxon>Pseudomonadota</taxon>
        <taxon>Alphaproteobacteria</taxon>
        <taxon>Hyphomicrobiales</taxon>
        <taxon>Methylobacteriaceae</taxon>
        <taxon>Methylorubrum</taxon>
    </lineage>
</organism>
<reference evidence="2" key="2">
    <citation type="submission" date="2021-09" db="EMBL/GenBank/DDBJ databases">
        <authorList>
            <person name="Gilroy R."/>
        </authorList>
    </citation>
    <scope>NUCLEOTIDE SEQUENCE</scope>
    <source>
        <strain evidence="2">316</strain>
    </source>
</reference>
<sequence>MNGPDHPPEDTQENPPLPESVRDHLGHELRGVLTETTLEPRYLGDEPGIPEKFEPQIRRLETRLKTHEEGTDAVEHALDRILDAFGVTPRDNDGAPR</sequence>
<evidence type="ECO:0000313" key="2">
    <source>
        <dbReference type="EMBL" id="HJE26174.1"/>
    </source>
</evidence>
<comment type="caution">
    <text evidence="2">The sequence shown here is derived from an EMBL/GenBank/DDBJ whole genome shotgun (WGS) entry which is preliminary data.</text>
</comment>
<evidence type="ECO:0000313" key="3">
    <source>
        <dbReference type="Proteomes" id="UP000742631"/>
    </source>
</evidence>
<proteinExistence type="predicted"/>
<name>A0A921E658_9HYPH</name>
<gene>
    <name evidence="2" type="ORF">K8W01_21205</name>
</gene>
<reference evidence="2" key="1">
    <citation type="journal article" date="2021" name="PeerJ">
        <title>Extensive microbial diversity within the chicken gut microbiome revealed by metagenomics and culture.</title>
        <authorList>
            <person name="Gilroy R."/>
            <person name="Ravi A."/>
            <person name="Getino M."/>
            <person name="Pursley I."/>
            <person name="Horton D.L."/>
            <person name="Alikhan N.F."/>
            <person name="Baker D."/>
            <person name="Gharbi K."/>
            <person name="Hall N."/>
            <person name="Watson M."/>
            <person name="Adriaenssens E.M."/>
            <person name="Foster-Nyarko E."/>
            <person name="Jarju S."/>
            <person name="Secka A."/>
            <person name="Antonio M."/>
            <person name="Oren A."/>
            <person name="Chaudhuri R.R."/>
            <person name="La Ragione R."/>
            <person name="Hildebrand F."/>
            <person name="Pallen M.J."/>
        </authorList>
    </citation>
    <scope>NUCLEOTIDE SEQUENCE</scope>
    <source>
        <strain evidence="2">316</strain>
    </source>
</reference>
<dbReference type="EMBL" id="DYYG01000068">
    <property type="protein sequence ID" value="HJE26174.1"/>
    <property type="molecule type" value="Genomic_DNA"/>
</dbReference>
<accession>A0A921E658</accession>
<evidence type="ECO:0000256" key="1">
    <source>
        <dbReference type="SAM" id="MobiDB-lite"/>
    </source>
</evidence>